<name>A0A6J4MKE3_9ACTN</name>
<sequence>EHGWIEHAWIEHRGVPRGDRGGRGAGAHREIREDGAGPGRGAGLPGRVDPRVAADGVVLPAGPPVPRQLHEPAHEDGAGQPRHRLLPREHPARRDLRGPRPPRDHGRPELPGPRRRLHAELDPGRLDGVRRPGARDRPGRHLRAQLRAGGSRWGRSAPRRPAGVRPDARHPRGVRRLGGRAAQQPDHPPSRHARAGDPAPDHRGRRQAVRRRGEDAHRPDQDVVRLPGVVLPQRAGEHPDRAAAHARRAELPVVLGRPLRPPGRRGDRDHGAARGGAVPRLPARHRLVHLAGLRGSPDFPEPRSGAGRPGRDDPHRRRRARPRRRELGGADRPRPWLPAVQMAAAGQGPGGRPDHAGGQGRRRGVAAAVPRAEPGFCRAVAGAHRRPPDRRGAEDAGL</sequence>
<feature type="compositionally biased region" description="Basic and acidic residues" evidence="1">
    <location>
        <begin position="118"/>
        <end position="139"/>
    </location>
</feature>
<dbReference type="AlphaFoldDB" id="A0A6J4MKE3"/>
<gene>
    <name evidence="2" type="ORF">AVDCRST_MAG47-264</name>
</gene>
<reference evidence="2" key="1">
    <citation type="submission" date="2020-02" db="EMBL/GenBank/DDBJ databases">
        <authorList>
            <person name="Meier V. D."/>
        </authorList>
    </citation>
    <scope>NUCLEOTIDE SEQUENCE</scope>
    <source>
        <strain evidence="2">AVDCRST_MAG47</strain>
    </source>
</reference>
<feature type="compositionally biased region" description="Basic and acidic residues" evidence="1">
    <location>
        <begin position="211"/>
        <end position="223"/>
    </location>
</feature>
<feature type="compositionally biased region" description="Basic and acidic residues" evidence="1">
    <location>
        <begin position="86"/>
        <end position="108"/>
    </location>
</feature>
<feature type="compositionally biased region" description="Basic and acidic residues" evidence="1">
    <location>
        <begin position="68"/>
        <end position="77"/>
    </location>
</feature>
<feature type="compositionally biased region" description="Basic and acidic residues" evidence="1">
    <location>
        <begin position="389"/>
        <end position="398"/>
    </location>
</feature>
<feature type="non-terminal residue" evidence="2">
    <location>
        <position position="398"/>
    </location>
</feature>
<feature type="compositionally biased region" description="Basic and acidic residues" evidence="1">
    <location>
        <begin position="1"/>
        <end position="35"/>
    </location>
</feature>
<feature type="compositionally biased region" description="Basic and acidic residues" evidence="1">
    <location>
        <begin position="325"/>
        <end position="334"/>
    </location>
</feature>
<dbReference type="EMBL" id="CADCUK010000018">
    <property type="protein sequence ID" value="CAA9361882.1"/>
    <property type="molecule type" value="Genomic_DNA"/>
</dbReference>
<feature type="compositionally biased region" description="Basic and acidic residues" evidence="1">
    <location>
        <begin position="235"/>
        <end position="250"/>
    </location>
</feature>
<feature type="region of interest" description="Disordered" evidence="1">
    <location>
        <begin position="1"/>
        <end position="398"/>
    </location>
</feature>
<evidence type="ECO:0000256" key="1">
    <source>
        <dbReference type="SAM" id="MobiDB-lite"/>
    </source>
</evidence>
<accession>A0A6J4MKE3</accession>
<feature type="compositionally biased region" description="Low complexity" evidence="1">
    <location>
        <begin position="365"/>
        <end position="375"/>
    </location>
</feature>
<proteinExistence type="predicted"/>
<organism evidence="2">
    <name type="scientific">uncultured Nocardioidaceae bacterium</name>
    <dbReference type="NCBI Taxonomy" id="253824"/>
    <lineage>
        <taxon>Bacteria</taxon>
        <taxon>Bacillati</taxon>
        <taxon>Actinomycetota</taxon>
        <taxon>Actinomycetes</taxon>
        <taxon>Propionibacteriales</taxon>
        <taxon>Nocardioidaceae</taxon>
        <taxon>environmental samples</taxon>
    </lineage>
</organism>
<evidence type="ECO:0000313" key="2">
    <source>
        <dbReference type="EMBL" id="CAA9361882.1"/>
    </source>
</evidence>
<feature type="non-terminal residue" evidence="2">
    <location>
        <position position="1"/>
    </location>
</feature>
<protein>
    <submittedName>
        <fullName evidence="2">Uncharacterized protein</fullName>
    </submittedName>
</protein>